<dbReference type="GO" id="GO:0046872">
    <property type="term" value="F:metal ion binding"/>
    <property type="evidence" value="ECO:0007669"/>
    <property type="project" value="UniProtKB-KW"/>
</dbReference>
<keyword evidence="8" id="KW-0805">Transcription regulation</keyword>
<keyword evidence="6" id="KW-0560">Oxidoreductase</keyword>
<dbReference type="Gene3D" id="2.60.120.650">
    <property type="entry name" value="Cupin"/>
    <property type="match status" value="1"/>
</dbReference>
<evidence type="ECO:0000256" key="10">
    <source>
        <dbReference type="ARBA" id="ARBA00023242"/>
    </source>
</evidence>
<keyword evidence="15" id="KW-1185">Reference proteome</keyword>
<organism evidence="14 15">
    <name type="scientific">Ceutorhynchus assimilis</name>
    <name type="common">cabbage seed weevil</name>
    <dbReference type="NCBI Taxonomy" id="467358"/>
    <lineage>
        <taxon>Eukaryota</taxon>
        <taxon>Metazoa</taxon>
        <taxon>Ecdysozoa</taxon>
        <taxon>Arthropoda</taxon>
        <taxon>Hexapoda</taxon>
        <taxon>Insecta</taxon>
        <taxon>Pterygota</taxon>
        <taxon>Neoptera</taxon>
        <taxon>Endopterygota</taxon>
        <taxon>Coleoptera</taxon>
        <taxon>Polyphaga</taxon>
        <taxon>Cucujiformia</taxon>
        <taxon>Curculionidae</taxon>
        <taxon>Ceutorhynchinae</taxon>
        <taxon>Ceutorhynchus</taxon>
    </lineage>
</organism>
<comment type="subcellular location">
    <subcellularLocation>
        <location evidence="2">Nucleus</location>
    </subcellularLocation>
</comment>
<reference evidence="14" key="1">
    <citation type="submission" date="2022-01" db="EMBL/GenBank/DDBJ databases">
        <authorList>
            <person name="King R."/>
        </authorList>
    </citation>
    <scope>NUCLEOTIDE SEQUENCE</scope>
</reference>
<protein>
    <recommendedName>
        <fullName evidence="13">JmjC domain-containing protein</fullName>
    </recommendedName>
</protein>
<dbReference type="PANTHER" id="PTHR12480">
    <property type="entry name" value="ARGININE DEMETHYLASE AND LYSYL-HYDROXYLASE JMJD"/>
    <property type="match status" value="1"/>
</dbReference>
<evidence type="ECO:0000256" key="1">
    <source>
        <dbReference type="ARBA" id="ARBA00001954"/>
    </source>
</evidence>
<dbReference type="InterPro" id="IPR003347">
    <property type="entry name" value="JmjC_dom"/>
</dbReference>
<dbReference type="AlphaFoldDB" id="A0A9N9QIQ0"/>
<dbReference type="GO" id="GO:0106140">
    <property type="term" value="F:P-TEFb complex binding"/>
    <property type="evidence" value="ECO:0007669"/>
    <property type="project" value="TreeGrafter"/>
</dbReference>
<gene>
    <name evidence="14" type="ORF">CEUTPL_LOCUS34</name>
</gene>
<dbReference type="Gene3D" id="1.20.1280.270">
    <property type="match status" value="1"/>
</dbReference>
<feature type="compositionally biased region" description="Low complexity" evidence="12">
    <location>
        <begin position="337"/>
        <end position="359"/>
    </location>
</feature>
<comment type="cofactor">
    <cofactor evidence="1">
        <name>Fe(2+)</name>
        <dbReference type="ChEBI" id="CHEBI:29033"/>
    </cofactor>
</comment>
<dbReference type="InterPro" id="IPR050910">
    <property type="entry name" value="JMJD6_ArgDemeth/LysHydrox"/>
</dbReference>
<evidence type="ECO:0000256" key="8">
    <source>
        <dbReference type="ARBA" id="ARBA00023015"/>
    </source>
</evidence>
<dbReference type="Proteomes" id="UP001152799">
    <property type="component" value="Chromosome 1"/>
</dbReference>
<evidence type="ECO:0000256" key="6">
    <source>
        <dbReference type="ARBA" id="ARBA00023002"/>
    </source>
</evidence>
<name>A0A9N9QIQ0_9CUCU</name>
<dbReference type="Pfam" id="PF02373">
    <property type="entry name" value="JmjC"/>
    <property type="match status" value="1"/>
</dbReference>
<dbReference type="PANTHER" id="PTHR12480:SF32">
    <property type="entry name" value="BIFUNCTIONAL ARGININE DEMETHYLASE AND LYSYL-HYDROXYLASE JMJD6"/>
    <property type="match status" value="1"/>
</dbReference>
<dbReference type="OrthoDB" id="424465at2759"/>
<dbReference type="GO" id="GO:0005634">
    <property type="term" value="C:nucleus"/>
    <property type="evidence" value="ECO:0007669"/>
    <property type="project" value="UniProtKB-SubCell"/>
</dbReference>
<dbReference type="GO" id="GO:0005737">
    <property type="term" value="C:cytoplasm"/>
    <property type="evidence" value="ECO:0007669"/>
    <property type="project" value="TreeGrafter"/>
</dbReference>
<keyword evidence="7" id="KW-0408">Iron</keyword>
<evidence type="ECO:0000259" key="13">
    <source>
        <dbReference type="PROSITE" id="PS51184"/>
    </source>
</evidence>
<evidence type="ECO:0000313" key="15">
    <source>
        <dbReference type="Proteomes" id="UP001152799"/>
    </source>
</evidence>
<comment type="similarity">
    <text evidence="11">Belongs to the JMJD6 family.</text>
</comment>
<keyword evidence="3" id="KW-0479">Metal-binding</keyword>
<keyword evidence="9" id="KW-0804">Transcription</keyword>
<dbReference type="GO" id="GO:0033749">
    <property type="term" value="F:histone H4R3 demethylase activity"/>
    <property type="evidence" value="ECO:0007669"/>
    <property type="project" value="TreeGrafter"/>
</dbReference>
<keyword evidence="10" id="KW-0539">Nucleus</keyword>
<evidence type="ECO:0000256" key="9">
    <source>
        <dbReference type="ARBA" id="ARBA00023163"/>
    </source>
</evidence>
<dbReference type="GO" id="GO:0006909">
    <property type="term" value="P:phagocytosis"/>
    <property type="evidence" value="ECO:0007669"/>
    <property type="project" value="TreeGrafter"/>
</dbReference>
<evidence type="ECO:0000256" key="3">
    <source>
        <dbReference type="ARBA" id="ARBA00022723"/>
    </source>
</evidence>
<evidence type="ECO:0000256" key="7">
    <source>
        <dbReference type="ARBA" id="ARBA00023004"/>
    </source>
</evidence>
<dbReference type="SUPFAM" id="SSF51197">
    <property type="entry name" value="Clavaminate synthase-like"/>
    <property type="match status" value="1"/>
</dbReference>
<keyword evidence="4" id="KW-0156">Chromatin regulator</keyword>
<evidence type="ECO:0000256" key="11">
    <source>
        <dbReference type="ARBA" id="ARBA00038068"/>
    </source>
</evidence>
<dbReference type="FunFam" id="2.60.120.650:FF:000010">
    <property type="entry name" value="bifunctional arginine demethylase and lysyl-hydroxylase JMJD6 isoform X2"/>
    <property type="match status" value="1"/>
</dbReference>
<accession>A0A9N9QIQ0</accession>
<dbReference type="SMART" id="SM00558">
    <property type="entry name" value="JmjC"/>
    <property type="match status" value="1"/>
</dbReference>
<feature type="domain" description="JmjC" evidence="13">
    <location>
        <begin position="142"/>
        <end position="306"/>
    </location>
</feature>
<evidence type="ECO:0000256" key="2">
    <source>
        <dbReference type="ARBA" id="ARBA00004123"/>
    </source>
</evidence>
<sequence length="424" mass="49227">MDVDYRARKRIKEVKRKARPELSTKESWYQQNYANNFEHFHNFSDNCDRINQSKAPPEQFVAEYESPYKPVVITESQKDWRANQKWTLQKLCKKYRNQKFKCGEDNEGYSVKMKMKYYVHYMLNTKDDSPLYIFDSNFGEHRRRKKLLEDYEVPLYFRDDLFKYAGEKRRPPYRWFVMGPARSGTGIHIDPLGTSAWNALVIGHKRWCLFPTHTPKELLKVTSSQGGKQRDEAITWFNVVYPRTKEPSWPENCKPIEILQKPGETVFVPGGWWHVVLNLDTTIAVTQNFCSRTNFPIVWHKTARGRPKLSKRWLKVLHEREPDLALLADKTKLDQPSGLASDSSSNSSSSSSDSASSKSSDSEGGDSGQESSSRKRRRKKSDQGTDRSKKAFRREINDGLPYKTNEEASISSEDRGLENLGQLN</sequence>
<dbReference type="EMBL" id="OU892277">
    <property type="protein sequence ID" value="CAG9759281.1"/>
    <property type="molecule type" value="Genomic_DNA"/>
</dbReference>
<dbReference type="PROSITE" id="PS51184">
    <property type="entry name" value="JMJC"/>
    <property type="match status" value="1"/>
</dbReference>
<feature type="region of interest" description="Disordered" evidence="12">
    <location>
        <begin position="328"/>
        <end position="424"/>
    </location>
</feature>
<evidence type="ECO:0000256" key="12">
    <source>
        <dbReference type="SAM" id="MobiDB-lite"/>
    </source>
</evidence>
<evidence type="ECO:0000256" key="4">
    <source>
        <dbReference type="ARBA" id="ARBA00022853"/>
    </source>
</evidence>
<proteinExistence type="inferred from homology"/>
<keyword evidence="5" id="KW-0223">Dioxygenase</keyword>
<evidence type="ECO:0000256" key="5">
    <source>
        <dbReference type="ARBA" id="ARBA00022964"/>
    </source>
</evidence>
<evidence type="ECO:0000313" key="14">
    <source>
        <dbReference type="EMBL" id="CAG9759281.1"/>
    </source>
</evidence>
<feature type="compositionally biased region" description="Basic and acidic residues" evidence="12">
    <location>
        <begin position="381"/>
        <end position="397"/>
    </location>
</feature>